<dbReference type="eggNOG" id="COG2124">
    <property type="taxonomic scope" value="Bacteria"/>
</dbReference>
<dbReference type="STRING" id="1297742.A176_004746"/>
<evidence type="ECO:0000256" key="8">
    <source>
        <dbReference type="RuleBase" id="RU000461"/>
    </source>
</evidence>
<keyword evidence="2 7" id="KW-0349">Heme</keyword>
<dbReference type="OrthoDB" id="9764248at2"/>
<dbReference type="Proteomes" id="UP000009026">
    <property type="component" value="Chromosome"/>
</dbReference>
<dbReference type="PATRIC" id="fig|1297742.4.peg.4793"/>
<organism evidence="9 10">
    <name type="scientific">Pseudomyxococcus hansupus</name>
    <dbReference type="NCBI Taxonomy" id="1297742"/>
    <lineage>
        <taxon>Bacteria</taxon>
        <taxon>Pseudomonadati</taxon>
        <taxon>Myxococcota</taxon>
        <taxon>Myxococcia</taxon>
        <taxon>Myxococcales</taxon>
        <taxon>Cystobacterineae</taxon>
        <taxon>Myxococcaceae</taxon>
        <taxon>Pseudomyxococcus</taxon>
    </lineage>
</organism>
<comment type="cofactor">
    <cofactor evidence="7">
        <name>heme</name>
        <dbReference type="ChEBI" id="CHEBI:30413"/>
    </cofactor>
</comment>
<dbReference type="PRINTS" id="PR00463">
    <property type="entry name" value="EP450I"/>
</dbReference>
<gene>
    <name evidence="9" type="ORF">A176_004746</name>
</gene>
<keyword evidence="3 7" id="KW-0479">Metal-binding</keyword>
<dbReference type="KEGG" id="mym:A176_004746"/>
<keyword evidence="10" id="KW-1185">Reference proteome</keyword>
<dbReference type="SUPFAM" id="SSF48264">
    <property type="entry name" value="Cytochrome P450"/>
    <property type="match status" value="1"/>
</dbReference>
<dbReference type="GO" id="GO:0020037">
    <property type="term" value="F:heme binding"/>
    <property type="evidence" value="ECO:0007669"/>
    <property type="project" value="InterPro"/>
</dbReference>
<dbReference type="RefSeq" id="WP_002637216.1">
    <property type="nucleotide sequence ID" value="NZ_CP012109.1"/>
</dbReference>
<evidence type="ECO:0000256" key="3">
    <source>
        <dbReference type="ARBA" id="ARBA00022723"/>
    </source>
</evidence>
<keyword evidence="5 7" id="KW-0408">Iron</keyword>
<comment type="similarity">
    <text evidence="1 8">Belongs to the cytochrome P450 family.</text>
</comment>
<dbReference type="PANTHER" id="PTHR24291">
    <property type="entry name" value="CYTOCHROME P450 FAMILY 4"/>
    <property type="match status" value="1"/>
</dbReference>
<dbReference type="PROSITE" id="PS00086">
    <property type="entry name" value="CYTOCHROME_P450"/>
    <property type="match status" value="1"/>
</dbReference>
<dbReference type="Gene3D" id="1.10.630.10">
    <property type="entry name" value="Cytochrome P450"/>
    <property type="match status" value="1"/>
</dbReference>
<dbReference type="PANTHER" id="PTHR24291:SF50">
    <property type="entry name" value="BIFUNCTIONAL ALBAFLAVENONE MONOOXYGENASE_TERPENE SYNTHASE"/>
    <property type="match status" value="1"/>
</dbReference>
<evidence type="ECO:0000256" key="2">
    <source>
        <dbReference type="ARBA" id="ARBA00022617"/>
    </source>
</evidence>
<evidence type="ECO:0000256" key="1">
    <source>
        <dbReference type="ARBA" id="ARBA00010617"/>
    </source>
</evidence>
<sequence length="459" mass="51470">MSTHSAGESTAAPLPPSPVGTPLLGHMRVLRSDPLTFLQAQVRQYGDVVRIHVGPASLVVVAHPDGVRHVLQDQAKRYGKRTRGLAALRELLGHGLLTSEGSFWLRQRRLAQPAFHRQRLAGFARTMVDAASDLASELEARADAGTAFDVAEDCMRLTLRIASSTLFGKDVSGAWHDIADAMGRVQVFTYKRLTQALPIPRRLPLPTHRRFERDTHMLDRVVRGIIETRRRDTGAHHDLLQMMLEQQDADTGERMSDTQLRDEVLTMLLAGHETTANALSWTLMLLSQHPSVRRDLEAELAQVLGGRKPTDEDLPRLALTRRVVDEVLRLYPPAWSLSRVAIEDDVIGGFRIPKGTYLLLSPWVTHRHPRVWDNPEGFDPDRFLPEHEQERPRFAWFPFGGGPRQCIGNQFALMELVLVLATLLQRVRLNLTPGQIIRPAPAITLRPRSGVWVTAARAP</sequence>
<dbReference type="GO" id="GO:0016705">
    <property type="term" value="F:oxidoreductase activity, acting on paired donors, with incorporation or reduction of molecular oxygen"/>
    <property type="evidence" value="ECO:0007669"/>
    <property type="project" value="InterPro"/>
</dbReference>
<keyword evidence="6 8" id="KW-0503">Monooxygenase</keyword>
<dbReference type="Pfam" id="PF00067">
    <property type="entry name" value="p450"/>
    <property type="match status" value="1"/>
</dbReference>
<evidence type="ECO:0000256" key="4">
    <source>
        <dbReference type="ARBA" id="ARBA00023002"/>
    </source>
</evidence>
<evidence type="ECO:0000313" key="9">
    <source>
        <dbReference type="EMBL" id="AKQ67834.1"/>
    </source>
</evidence>
<dbReference type="CDD" id="cd20620">
    <property type="entry name" value="CYP132-like"/>
    <property type="match status" value="1"/>
</dbReference>
<name>A0A0H4WYF6_9BACT</name>
<dbReference type="AlphaFoldDB" id="A0A0H4WYF6"/>
<dbReference type="PRINTS" id="PR00385">
    <property type="entry name" value="P450"/>
</dbReference>
<dbReference type="InterPro" id="IPR036396">
    <property type="entry name" value="Cyt_P450_sf"/>
</dbReference>
<feature type="binding site" description="axial binding residue" evidence="7">
    <location>
        <position position="406"/>
    </location>
    <ligand>
        <name>heme</name>
        <dbReference type="ChEBI" id="CHEBI:30413"/>
    </ligand>
    <ligandPart>
        <name>Fe</name>
        <dbReference type="ChEBI" id="CHEBI:18248"/>
    </ligandPart>
</feature>
<proteinExistence type="inferred from homology"/>
<protein>
    <submittedName>
        <fullName evidence="9">Cytochrome P450 family protein</fullName>
    </submittedName>
</protein>
<dbReference type="EMBL" id="CP012109">
    <property type="protein sequence ID" value="AKQ67834.1"/>
    <property type="molecule type" value="Genomic_DNA"/>
</dbReference>
<dbReference type="InterPro" id="IPR001128">
    <property type="entry name" value="Cyt_P450"/>
</dbReference>
<evidence type="ECO:0000256" key="6">
    <source>
        <dbReference type="ARBA" id="ARBA00023033"/>
    </source>
</evidence>
<dbReference type="InterPro" id="IPR002401">
    <property type="entry name" value="Cyt_P450_E_grp-I"/>
</dbReference>
<dbReference type="InterPro" id="IPR050196">
    <property type="entry name" value="Cytochrome_P450_Monoox"/>
</dbReference>
<evidence type="ECO:0000313" key="10">
    <source>
        <dbReference type="Proteomes" id="UP000009026"/>
    </source>
</evidence>
<dbReference type="InterPro" id="IPR017972">
    <property type="entry name" value="Cyt_P450_CS"/>
</dbReference>
<keyword evidence="4 8" id="KW-0560">Oxidoreductase</keyword>
<dbReference type="GO" id="GO:0005506">
    <property type="term" value="F:iron ion binding"/>
    <property type="evidence" value="ECO:0007669"/>
    <property type="project" value="InterPro"/>
</dbReference>
<evidence type="ECO:0000256" key="7">
    <source>
        <dbReference type="PIRSR" id="PIRSR602401-1"/>
    </source>
</evidence>
<accession>A0A0H4WYF6</accession>
<evidence type="ECO:0000256" key="5">
    <source>
        <dbReference type="ARBA" id="ARBA00023004"/>
    </source>
</evidence>
<reference evidence="9 10" key="1">
    <citation type="journal article" date="2016" name="PLoS ONE">
        <title>Complete Genome Sequence and Comparative Genomics of a Novel Myxobacterium Myxococcus hansupus.</title>
        <authorList>
            <person name="Sharma G."/>
            <person name="Narwani T."/>
            <person name="Subramanian S."/>
        </authorList>
    </citation>
    <scope>NUCLEOTIDE SEQUENCE [LARGE SCALE GENOMIC DNA]</scope>
    <source>
        <strain evidence="10">mixupus</strain>
    </source>
</reference>
<dbReference type="GO" id="GO:0004497">
    <property type="term" value="F:monooxygenase activity"/>
    <property type="evidence" value="ECO:0007669"/>
    <property type="project" value="UniProtKB-KW"/>
</dbReference>